<gene>
    <name evidence="2" type="ORF">ACJ73_05792</name>
</gene>
<feature type="compositionally biased region" description="Basic and acidic residues" evidence="1">
    <location>
        <begin position="100"/>
        <end position="110"/>
    </location>
</feature>
<sequence>MILTPASLRTELRARQIRKSIVKAKERRDNGNPKKEIWLKEAIVNLWHPLSSKIPFVNTIKEKRRERRAARGPFQPTPMPLEHDYAYAYVTPNAPGLAPDTDKRNEESGRDSLVSDTSSMREDMFHLDGFDILWATG</sequence>
<name>A0A1J9Q2T8_9EURO</name>
<organism evidence="2 3">
    <name type="scientific">Blastomyces percursus</name>
    <dbReference type="NCBI Taxonomy" id="1658174"/>
    <lineage>
        <taxon>Eukaryota</taxon>
        <taxon>Fungi</taxon>
        <taxon>Dikarya</taxon>
        <taxon>Ascomycota</taxon>
        <taxon>Pezizomycotina</taxon>
        <taxon>Eurotiomycetes</taxon>
        <taxon>Eurotiomycetidae</taxon>
        <taxon>Onygenales</taxon>
        <taxon>Ajellomycetaceae</taxon>
        <taxon>Blastomyces</taxon>
    </lineage>
</organism>
<dbReference type="VEuPathDB" id="FungiDB:ACJ73_05792"/>
<reference evidence="2 3" key="1">
    <citation type="submission" date="2015-08" db="EMBL/GenBank/DDBJ databases">
        <title>Emmonsia species relationships and genome sequence.</title>
        <authorList>
            <person name="Cuomo C.A."/>
            <person name="Schwartz I.S."/>
            <person name="Kenyon C."/>
            <person name="De Hoog G.S."/>
            <person name="Govender N.P."/>
            <person name="Botha A."/>
            <person name="Moreno L."/>
            <person name="De Vries M."/>
            <person name="Munoz J.F."/>
            <person name="Stielow J.B."/>
        </authorList>
    </citation>
    <scope>NUCLEOTIDE SEQUENCE [LARGE SCALE GENOMIC DNA]</scope>
    <source>
        <strain evidence="2 3">EI222</strain>
    </source>
</reference>
<evidence type="ECO:0000256" key="1">
    <source>
        <dbReference type="SAM" id="MobiDB-lite"/>
    </source>
</evidence>
<feature type="region of interest" description="Disordered" evidence="1">
    <location>
        <begin position="91"/>
        <end position="117"/>
    </location>
</feature>
<accession>A0A1J9Q2T8</accession>
<evidence type="ECO:0000313" key="3">
    <source>
        <dbReference type="Proteomes" id="UP000242791"/>
    </source>
</evidence>
<keyword evidence="3" id="KW-1185">Reference proteome</keyword>
<proteinExistence type="predicted"/>
<evidence type="ECO:0000313" key="2">
    <source>
        <dbReference type="EMBL" id="OJD22857.1"/>
    </source>
</evidence>
<dbReference type="OrthoDB" id="4180910at2759"/>
<dbReference type="EMBL" id="LGTZ01000941">
    <property type="protein sequence ID" value="OJD22857.1"/>
    <property type="molecule type" value="Genomic_DNA"/>
</dbReference>
<dbReference type="AlphaFoldDB" id="A0A1J9Q2T8"/>
<protein>
    <submittedName>
        <fullName evidence="2">Uncharacterized protein</fullName>
    </submittedName>
</protein>
<dbReference type="Proteomes" id="UP000242791">
    <property type="component" value="Unassembled WGS sequence"/>
</dbReference>
<comment type="caution">
    <text evidence="2">The sequence shown here is derived from an EMBL/GenBank/DDBJ whole genome shotgun (WGS) entry which is preliminary data.</text>
</comment>